<dbReference type="EMBL" id="CP039371">
    <property type="protein sequence ID" value="QCI14056.1"/>
    <property type="molecule type" value="Genomic_DNA"/>
</dbReference>
<evidence type="ECO:0000313" key="2">
    <source>
        <dbReference type="EMBL" id="QCI14056.1"/>
    </source>
</evidence>
<sequence length="62" mass="7024">MTPVQTQPITHNCRSCDRHFPLHQIREVHPAEHTPEGEAEVMVCPVCGSYDIDQLEEVARAN</sequence>
<feature type="domain" description="C2H2-type" evidence="1">
    <location>
        <begin position="13"/>
        <end position="33"/>
    </location>
</feature>
<dbReference type="RefSeq" id="WP_136916137.1">
    <property type="nucleotide sequence ID" value="NZ_CP039371.1"/>
</dbReference>
<proteinExistence type="predicted"/>
<accession>A0A4D6XAK1</accession>
<evidence type="ECO:0000259" key="1">
    <source>
        <dbReference type="PROSITE" id="PS00028"/>
    </source>
</evidence>
<organism evidence="2 3">
    <name type="scientific">Pseudomonas putida</name>
    <name type="common">Arthrobacter siderocapsulatus</name>
    <dbReference type="NCBI Taxonomy" id="303"/>
    <lineage>
        <taxon>Bacteria</taxon>
        <taxon>Pseudomonadati</taxon>
        <taxon>Pseudomonadota</taxon>
        <taxon>Gammaproteobacteria</taxon>
        <taxon>Pseudomonadales</taxon>
        <taxon>Pseudomonadaceae</taxon>
        <taxon>Pseudomonas</taxon>
    </lineage>
</organism>
<gene>
    <name evidence="2" type="ORF">E6B08_23110</name>
</gene>
<dbReference type="InterPro" id="IPR013087">
    <property type="entry name" value="Znf_C2H2_type"/>
</dbReference>
<dbReference type="PROSITE" id="PS00028">
    <property type="entry name" value="ZINC_FINGER_C2H2_1"/>
    <property type="match status" value="1"/>
</dbReference>
<name>A0A4D6XAK1_PSEPU</name>
<dbReference type="AlphaFoldDB" id="A0A4D6XAK1"/>
<dbReference type="OrthoDB" id="6907455at2"/>
<reference evidence="3" key="1">
    <citation type="submission" date="2019-04" db="EMBL/GenBank/DDBJ databases">
        <title>Genome sequence of Pseudomonas putida 1290, an auxin catabolizing strain.</title>
        <authorList>
            <person name="Laird T.S."/>
            <person name="Leveau J.H.J."/>
        </authorList>
    </citation>
    <scope>NUCLEOTIDE SEQUENCE [LARGE SCALE GENOMIC DNA]</scope>
    <source>
        <strain evidence="3">1290</strain>
    </source>
</reference>
<dbReference type="Proteomes" id="UP000298551">
    <property type="component" value="Chromosome"/>
</dbReference>
<protein>
    <recommendedName>
        <fullName evidence="1">C2H2-type domain-containing protein</fullName>
    </recommendedName>
</protein>
<evidence type="ECO:0000313" key="3">
    <source>
        <dbReference type="Proteomes" id="UP000298551"/>
    </source>
</evidence>